<dbReference type="InterPro" id="IPR000219">
    <property type="entry name" value="DH_dom"/>
</dbReference>
<dbReference type="InterPro" id="IPR011993">
    <property type="entry name" value="PH-like_dom_sf"/>
</dbReference>
<evidence type="ECO:0000313" key="4">
    <source>
        <dbReference type="Proteomes" id="UP000261560"/>
    </source>
</evidence>
<dbReference type="GO" id="GO:0005085">
    <property type="term" value="F:guanyl-nucleotide exchange factor activity"/>
    <property type="evidence" value="ECO:0007669"/>
    <property type="project" value="InterPro"/>
</dbReference>
<dbReference type="GO" id="GO:0046847">
    <property type="term" value="P:filopodium assembly"/>
    <property type="evidence" value="ECO:0007669"/>
    <property type="project" value="TreeGrafter"/>
</dbReference>
<proteinExistence type="predicted"/>
<dbReference type="SUPFAM" id="SSF48065">
    <property type="entry name" value="DBL homology domain (DH-domain)"/>
    <property type="match status" value="1"/>
</dbReference>
<evidence type="ECO:0000313" key="3">
    <source>
        <dbReference type="Ensembl" id="ENSOMEP00000015420.1"/>
    </source>
</evidence>
<dbReference type="InterPro" id="IPR051092">
    <property type="entry name" value="FYVE_RhoGEF_PH"/>
</dbReference>
<sequence length="514" mass="59568">MKAELEKHLKISEQKIECCKILKLAIKSSEDMDDLVKREFHNKLYEDIAELRKEWFCGPQKILNKITFPRETPPQDFGKMYKWFEKEFSKYEALLLEKAVAANLFETDLSSFEGDEDKISHEPSEEPCLFQTPPATAASADCTDVRQGDKNSPGDDSSCVKENRQSSPRMLRWESNNTLSSQERARLGAVPKVPRPWRRSKGEAKEEETESKLFLIANELLQTERAYVARLHLLDQVFCLRLTEEAERGSFPPEVIRNIFSNISSIYSFHCQFLLPDLESCICRWQEGPGLGKALLQYAPFLRMYADYVRNFDGAMELLKTWTERSSAFRSIINDVQSQEVCGRLTLQDHMLEPVQRVPRYEMLLKDYLKKLPEDHPDYQFSQKSLQVISMAATHSNSAIQKAESQKRQLEIYKMVGEEEVVNPTNQFLKEGRLRKLAARNTLAMERHLFMFSNFLLCCRPRFSLVGQRFTVRCKVDVDGMQVHQTTNEDHPYTFQVSGKERTLELQARGRATI</sequence>
<dbReference type="Proteomes" id="UP000261560">
    <property type="component" value="Unplaced"/>
</dbReference>
<dbReference type="SMART" id="SM00325">
    <property type="entry name" value="RhoGEF"/>
    <property type="match status" value="1"/>
</dbReference>
<dbReference type="Gene3D" id="2.30.29.30">
    <property type="entry name" value="Pleckstrin-homology domain (PH domain)/Phosphotyrosine-binding domain (PTB)"/>
    <property type="match status" value="1"/>
</dbReference>
<feature type="domain" description="DH" evidence="2">
    <location>
        <begin position="212"/>
        <end position="399"/>
    </location>
</feature>
<dbReference type="PANTHER" id="PTHR12673:SF98">
    <property type="entry name" value="FYVE, RHOGEF AND PH DOMAIN-CONTAINING PROTEIN 4"/>
    <property type="match status" value="1"/>
</dbReference>
<name>A0A3B3CC80_ORYME</name>
<evidence type="ECO:0000259" key="2">
    <source>
        <dbReference type="PROSITE" id="PS50010"/>
    </source>
</evidence>
<accession>A0A3B3CC80</accession>
<dbReference type="InterPro" id="IPR035899">
    <property type="entry name" value="DBL_dom_sf"/>
</dbReference>
<reference evidence="3" key="1">
    <citation type="submission" date="2025-08" db="UniProtKB">
        <authorList>
            <consortium name="Ensembl"/>
        </authorList>
    </citation>
    <scope>IDENTIFICATION</scope>
</reference>
<dbReference type="STRING" id="30732.ENSOMEP00000015420"/>
<feature type="region of interest" description="Disordered" evidence="1">
    <location>
        <begin position="139"/>
        <end position="180"/>
    </location>
</feature>
<protein>
    <recommendedName>
        <fullName evidence="2">DH domain-containing protein</fullName>
    </recommendedName>
</protein>
<dbReference type="Ensembl" id="ENSOMET00000023586.1">
    <property type="protein sequence ID" value="ENSOMEP00000015420.1"/>
    <property type="gene ID" value="ENSOMEG00000017006.1"/>
</dbReference>
<dbReference type="CDD" id="cd00160">
    <property type="entry name" value="RhoGEF"/>
    <property type="match status" value="1"/>
</dbReference>
<dbReference type="GO" id="GO:0007010">
    <property type="term" value="P:cytoskeleton organization"/>
    <property type="evidence" value="ECO:0007669"/>
    <property type="project" value="TreeGrafter"/>
</dbReference>
<dbReference type="Gene3D" id="1.20.900.10">
    <property type="entry name" value="Dbl homology (DH) domain"/>
    <property type="match status" value="1"/>
</dbReference>
<keyword evidence="4" id="KW-1185">Reference proteome</keyword>
<feature type="compositionally biased region" description="Basic and acidic residues" evidence="1">
    <location>
        <begin position="143"/>
        <end position="164"/>
    </location>
</feature>
<dbReference type="Pfam" id="PF00621">
    <property type="entry name" value="RhoGEF"/>
    <property type="match status" value="1"/>
</dbReference>
<dbReference type="PROSITE" id="PS50010">
    <property type="entry name" value="DH_2"/>
    <property type="match status" value="1"/>
</dbReference>
<organism evidence="3 4">
    <name type="scientific">Oryzias melastigma</name>
    <name type="common">Marine medaka</name>
    <dbReference type="NCBI Taxonomy" id="30732"/>
    <lineage>
        <taxon>Eukaryota</taxon>
        <taxon>Metazoa</taxon>
        <taxon>Chordata</taxon>
        <taxon>Craniata</taxon>
        <taxon>Vertebrata</taxon>
        <taxon>Euteleostomi</taxon>
        <taxon>Actinopterygii</taxon>
        <taxon>Neopterygii</taxon>
        <taxon>Teleostei</taxon>
        <taxon>Neoteleostei</taxon>
        <taxon>Acanthomorphata</taxon>
        <taxon>Ovalentaria</taxon>
        <taxon>Atherinomorphae</taxon>
        <taxon>Beloniformes</taxon>
        <taxon>Adrianichthyidae</taxon>
        <taxon>Oryziinae</taxon>
        <taxon>Oryzias</taxon>
    </lineage>
</organism>
<dbReference type="SUPFAM" id="SSF50729">
    <property type="entry name" value="PH domain-like"/>
    <property type="match status" value="1"/>
</dbReference>
<dbReference type="PaxDb" id="30732-ENSOMEP00000015420"/>
<dbReference type="GO" id="GO:0005737">
    <property type="term" value="C:cytoplasm"/>
    <property type="evidence" value="ECO:0007669"/>
    <property type="project" value="TreeGrafter"/>
</dbReference>
<dbReference type="PANTHER" id="PTHR12673">
    <property type="entry name" value="FACIOGENITAL DYSPLASIA PROTEIN"/>
    <property type="match status" value="1"/>
</dbReference>
<reference evidence="3" key="2">
    <citation type="submission" date="2025-09" db="UniProtKB">
        <authorList>
            <consortium name="Ensembl"/>
        </authorList>
    </citation>
    <scope>IDENTIFICATION</scope>
</reference>
<dbReference type="GeneTree" id="ENSGT00940000155765"/>
<evidence type="ECO:0000256" key="1">
    <source>
        <dbReference type="SAM" id="MobiDB-lite"/>
    </source>
</evidence>
<dbReference type="OMA" id="QSICHES"/>
<dbReference type="AlphaFoldDB" id="A0A3B3CC80"/>